<dbReference type="PANTHER" id="PTHR15860:SF0">
    <property type="entry name" value="LP20373P"/>
    <property type="match status" value="1"/>
</dbReference>
<accession>A0A8K1CHN2</accession>
<feature type="compositionally biased region" description="Polar residues" evidence="6">
    <location>
        <begin position="158"/>
        <end position="175"/>
    </location>
</feature>
<feature type="compositionally biased region" description="Polar residues" evidence="6">
    <location>
        <begin position="136"/>
        <end position="150"/>
    </location>
</feature>
<evidence type="ECO:0000256" key="5">
    <source>
        <dbReference type="ARBA" id="ARBA00023136"/>
    </source>
</evidence>
<protein>
    <submittedName>
        <fullName evidence="8">Uncharacterized protein</fullName>
    </submittedName>
</protein>
<gene>
    <name evidence="8" type="ORF">Poli38472_002700</name>
</gene>
<dbReference type="InterPro" id="IPR044235">
    <property type="entry name" value="RNFT1/2"/>
</dbReference>
<comment type="caution">
    <text evidence="8">The sequence shown here is derived from an EMBL/GenBank/DDBJ whole genome shotgun (WGS) entry which is preliminary data.</text>
</comment>
<dbReference type="AlphaFoldDB" id="A0A8K1CHN2"/>
<feature type="transmembrane region" description="Helical" evidence="7">
    <location>
        <begin position="201"/>
        <end position="227"/>
    </location>
</feature>
<evidence type="ECO:0000256" key="2">
    <source>
        <dbReference type="ARBA" id="ARBA00022692"/>
    </source>
</evidence>
<keyword evidence="5 7" id="KW-0472">Membrane</keyword>
<feature type="transmembrane region" description="Helical" evidence="7">
    <location>
        <begin position="296"/>
        <end position="321"/>
    </location>
</feature>
<evidence type="ECO:0000256" key="3">
    <source>
        <dbReference type="ARBA" id="ARBA00022786"/>
    </source>
</evidence>
<dbReference type="GO" id="GO:0061630">
    <property type="term" value="F:ubiquitin protein ligase activity"/>
    <property type="evidence" value="ECO:0007669"/>
    <property type="project" value="InterPro"/>
</dbReference>
<feature type="transmembrane region" description="Helical" evidence="7">
    <location>
        <begin position="248"/>
        <end position="268"/>
    </location>
</feature>
<organism evidence="8 9">
    <name type="scientific">Pythium oligandrum</name>
    <name type="common">Mycoparasitic fungus</name>
    <dbReference type="NCBI Taxonomy" id="41045"/>
    <lineage>
        <taxon>Eukaryota</taxon>
        <taxon>Sar</taxon>
        <taxon>Stramenopiles</taxon>
        <taxon>Oomycota</taxon>
        <taxon>Peronosporomycetes</taxon>
        <taxon>Pythiales</taxon>
        <taxon>Pythiaceae</taxon>
        <taxon>Pythium</taxon>
    </lineage>
</organism>
<comment type="subcellular location">
    <subcellularLocation>
        <location evidence="1">Membrane</location>
        <topology evidence="1">Multi-pass membrane protein</topology>
    </subcellularLocation>
</comment>
<keyword evidence="2 7" id="KW-0812">Transmembrane</keyword>
<sequence length="447" mass="49760">MDASSPRENDPETAAMDARADVPVPANVDDSATNAGPHGPPEDQAVQMRLLQALPQLSQWLQGVNTHPGLQRVQRMQSELQRRRSSFEQEGVNDVDDTYNEYAELLRRSSSSGEESSRRRGRQDSASLFEIRIDTGNPSENDVTHPTATQEAPRDNAANPTGSTSPRSNASSDGETSQHEELSTLDELQSIFRRGNHTLPFIALFLVYFAYQHTLGIAVFIMGTVAIMGLDQRLVAQITLKENASRMYLFGIMAMCCLDLLALCTISGDPNPLHHLTSKVQATGDGSDPTGAFWQVLWIITVNDFIIRLFGLALKAFVALIPSEKWVPGCRRSASVANTTTSIDDDHDEDRRKASRATIAFYRRKRKIYSLIEMVSIFTRSFLAGIPWCSFYQLCASKFMADAFTFGYIFTKGFLLGSQGRRIYRVMRSLRNLGLEHAVLRPGMARP</sequence>
<name>A0A8K1CHN2_PYTOL</name>
<dbReference type="PANTHER" id="PTHR15860">
    <property type="entry name" value="UNCHARACTERIZED RING FINGER-CONTAINING PROTEIN"/>
    <property type="match status" value="1"/>
</dbReference>
<dbReference type="EMBL" id="SPLM01000072">
    <property type="protein sequence ID" value="TMW63759.1"/>
    <property type="molecule type" value="Genomic_DNA"/>
</dbReference>
<dbReference type="GO" id="GO:0016020">
    <property type="term" value="C:membrane"/>
    <property type="evidence" value="ECO:0007669"/>
    <property type="project" value="UniProtKB-SubCell"/>
</dbReference>
<evidence type="ECO:0000313" key="9">
    <source>
        <dbReference type="Proteomes" id="UP000794436"/>
    </source>
</evidence>
<feature type="region of interest" description="Disordered" evidence="6">
    <location>
        <begin position="1"/>
        <end position="43"/>
    </location>
</feature>
<evidence type="ECO:0000256" key="6">
    <source>
        <dbReference type="SAM" id="MobiDB-lite"/>
    </source>
</evidence>
<feature type="transmembrane region" description="Helical" evidence="7">
    <location>
        <begin position="371"/>
        <end position="393"/>
    </location>
</feature>
<dbReference type="Proteomes" id="UP000794436">
    <property type="component" value="Unassembled WGS sequence"/>
</dbReference>
<feature type="region of interest" description="Disordered" evidence="6">
    <location>
        <begin position="106"/>
        <end position="182"/>
    </location>
</feature>
<reference evidence="8" key="1">
    <citation type="submission" date="2019-03" db="EMBL/GenBank/DDBJ databases">
        <title>Long read genome sequence of the mycoparasitic Pythium oligandrum ATCC 38472 isolated from sugarbeet rhizosphere.</title>
        <authorList>
            <person name="Gaulin E."/>
        </authorList>
    </citation>
    <scope>NUCLEOTIDE SEQUENCE</scope>
    <source>
        <strain evidence="8">ATCC 38472_TT</strain>
    </source>
</reference>
<evidence type="ECO:0000256" key="4">
    <source>
        <dbReference type="ARBA" id="ARBA00022989"/>
    </source>
</evidence>
<evidence type="ECO:0000256" key="7">
    <source>
        <dbReference type="SAM" id="Phobius"/>
    </source>
</evidence>
<evidence type="ECO:0000313" key="8">
    <source>
        <dbReference type="EMBL" id="TMW63759.1"/>
    </source>
</evidence>
<feature type="compositionally biased region" description="Basic and acidic residues" evidence="6">
    <location>
        <begin position="1"/>
        <end position="10"/>
    </location>
</feature>
<keyword evidence="4 7" id="KW-1133">Transmembrane helix</keyword>
<dbReference type="OrthoDB" id="207411at2759"/>
<proteinExistence type="predicted"/>
<evidence type="ECO:0000256" key="1">
    <source>
        <dbReference type="ARBA" id="ARBA00004141"/>
    </source>
</evidence>
<keyword evidence="9" id="KW-1185">Reference proteome</keyword>
<keyword evidence="3" id="KW-0833">Ubl conjugation pathway</keyword>
<feature type="transmembrane region" description="Helical" evidence="7">
    <location>
        <begin position="399"/>
        <end position="418"/>
    </location>
</feature>
<dbReference type="GO" id="GO:1904294">
    <property type="term" value="P:positive regulation of ERAD pathway"/>
    <property type="evidence" value="ECO:0007669"/>
    <property type="project" value="InterPro"/>
</dbReference>